<evidence type="ECO:0000256" key="1">
    <source>
        <dbReference type="ARBA" id="ARBA00023002"/>
    </source>
</evidence>
<dbReference type="Pfam" id="PF01370">
    <property type="entry name" value="Epimerase"/>
    <property type="match status" value="1"/>
</dbReference>
<protein>
    <submittedName>
        <fullName evidence="4">Nadph-dependent methylglyoxal reductase gre2</fullName>
    </submittedName>
</protein>
<dbReference type="Proteomes" id="UP000620124">
    <property type="component" value="Unassembled WGS sequence"/>
</dbReference>
<reference evidence="4" key="1">
    <citation type="submission" date="2020-05" db="EMBL/GenBank/DDBJ databases">
        <title>Mycena genomes resolve the evolution of fungal bioluminescence.</title>
        <authorList>
            <person name="Tsai I.J."/>
        </authorList>
    </citation>
    <scope>NUCLEOTIDE SEQUENCE</scope>
    <source>
        <strain evidence="4">CCC161011</strain>
    </source>
</reference>
<accession>A0A8H6XNK0</accession>
<dbReference type="Gene3D" id="3.40.50.720">
    <property type="entry name" value="NAD(P)-binding Rossmann-like Domain"/>
    <property type="match status" value="1"/>
</dbReference>
<evidence type="ECO:0000259" key="3">
    <source>
        <dbReference type="Pfam" id="PF01370"/>
    </source>
</evidence>
<keyword evidence="1" id="KW-0560">Oxidoreductase</keyword>
<name>A0A8H6XNK0_9AGAR</name>
<proteinExistence type="inferred from homology"/>
<dbReference type="OrthoDB" id="2735536at2759"/>
<dbReference type="PANTHER" id="PTHR10366">
    <property type="entry name" value="NAD DEPENDENT EPIMERASE/DEHYDRATASE"/>
    <property type="match status" value="1"/>
</dbReference>
<evidence type="ECO:0000313" key="4">
    <source>
        <dbReference type="EMBL" id="KAF7345045.1"/>
    </source>
</evidence>
<dbReference type="GO" id="GO:0016616">
    <property type="term" value="F:oxidoreductase activity, acting on the CH-OH group of donors, NAD or NADP as acceptor"/>
    <property type="evidence" value="ECO:0007669"/>
    <property type="project" value="TreeGrafter"/>
</dbReference>
<dbReference type="SUPFAM" id="SSF51735">
    <property type="entry name" value="NAD(P)-binding Rossmann-fold domains"/>
    <property type="match status" value="1"/>
</dbReference>
<gene>
    <name evidence="4" type="ORF">MVEN_01667400</name>
</gene>
<sequence length="313" mass="35321">MHGESSKSSRWQISYWMRINGQRFSKAGSSADAVIHIAGPVYHPGTTSQEIYDAAIGDTQKLLDALADSSVQRFILTTSVAAFFKPDFSNIMDKTVYDHNTWSEIEDIDPKEHEPPYTYVACKAISNKLVWKAAEKYPHIDFTTIFPPTLYGWFPEKYPVPKTVAELNGNKFIYELIQKGVSFPTWPIATIAHTRDVARAHVLALTAPALPKDGPYNKQRLIISLRSMTWVDAIQFLREPENVAKLEASGHGDIVERLPDVAKAGMQSQYSLNPILMEKVLGLKKSDYISWKEILLEVMPNLLDWEKAHSEAL</sequence>
<dbReference type="InterPro" id="IPR036291">
    <property type="entry name" value="NAD(P)-bd_dom_sf"/>
</dbReference>
<keyword evidence="5" id="KW-1185">Reference proteome</keyword>
<dbReference type="AlphaFoldDB" id="A0A8H6XNK0"/>
<evidence type="ECO:0000313" key="5">
    <source>
        <dbReference type="Proteomes" id="UP000620124"/>
    </source>
</evidence>
<comment type="caution">
    <text evidence="4">The sequence shown here is derived from an EMBL/GenBank/DDBJ whole genome shotgun (WGS) entry which is preliminary data.</text>
</comment>
<evidence type="ECO:0000256" key="2">
    <source>
        <dbReference type="ARBA" id="ARBA00023445"/>
    </source>
</evidence>
<feature type="domain" description="NAD-dependent epimerase/dehydratase" evidence="3">
    <location>
        <begin position="30"/>
        <end position="214"/>
    </location>
</feature>
<comment type="similarity">
    <text evidence="2">Belongs to the NAD(P)-dependent epimerase/dehydratase family. Dihydroflavonol-4-reductase subfamily.</text>
</comment>
<dbReference type="EMBL" id="JACAZI010000014">
    <property type="protein sequence ID" value="KAF7345045.1"/>
    <property type="molecule type" value="Genomic_DNA"/>
</dbReference>
<dbReference type="InterPro" id="IPR050425">
    <property type="entry name" value="NAD(P)_dehydrat-like"/>
</dbReference>
<dbReference type="PANTHER" id="PTHR10366:SF564">
    <property type="entry name" value="STEROL-4-ALPHA-CARBOXYLATE 3-DEHYDROGENASE, DECARBOXYLATING"/>
    <property type="match status" value="1"/>
</dbReference>
<organism evidence="4 5">
    <name type="scientific">Mycena venus</name>
    <dbReference type="NCBI Taxonomy" id="2733690"/>
    <lineage>
        <taxon>Eukaryota</taxon>
        <taxon>Fungi</taxon>
        <taxon>Dikarya</taxon>
        <taxon>Basidiomycota</taxon>
        <taxon>Agaricomycotina</taxon>
        <taxon>Agaricomycetes</taxon>
        <taxon>Agaricomycetidae</taxon>
        <taxon>Agaricales</taxon>
        <taxon>Marasmiineae</taxon>
        <taxon>Mycenaceae</taxon>
        <taxon>Mycena</taxon>
    </lineage>
</organism>
<dbReference type="InterPro" id="IPR001509">
    <property type="entry name" value="Epimerase_deHydtase"/>
</dbReference>